<dbReference type="KEGG" id="fwa:DCMF_03605"/>
<keyword evidence="1" id="KW-0472">Membrane</keyword>
<keyword evidence="1" id="KW-1133">Transmembrane helix</keyword>
<dbReference type="Proteomes" id="UP000323521">
    <property type="component" value="Chromosome"/>
</dbReference>
<evidence type="ECO:0000313" key="3">
    <source>
        <dbReference type="Proteomes" id="UP000323521"/>
    </source>
</evidence>
<evidence type="ECO:0008006" key="4">
    <source>
        <dbReference type="Google" id="ProtNLM"/>
    </source>
</evidence>
<dbReference type="AlphaFoldDB" id="A0A3G1KNG6"/>
<dbReference type="EMBL" id="CP017634">
    <property type="protein sequence ID" value="ATW23997.1"/>
    <property type="molecule type" value="Genomic_DNA"/>
</dbReference>
<dbReference type="OrthoDB" id="2163447at2"/>
<protein>
    <recommendedName>
        <fullName evidence="4">Polymer-forming cytoskeletal protein</fullName>
    </recommendedName>
</protein>
<evidence type="ECO:0000313" key="2">
    <source>
        <dbReference type="EMBL" id="ATW23997.1"/>
    </source>
</evidence>
<sequence>MNDKGSTLVVVVFTMLIVLFLGTGLLEISTMDFMMSNNQVDAIKAYYIAEAGMNKAIAALRHDQVTQSTILGLKESNLPYTLPLGEDFGATENHEGNFSIMVTKLGLDPGNKWRKLILSSTGKYDKAKRVILSEVQMNIGGGVSPFLSSGVAVISDGKVTTNNECKITGNVYAKGNIDIGSSKARINGSVFGYGDSTRIGSNDRITGDLMSSGTVNLDSPTFIDGDLLGSVKVSINSYSHIGGDVQSQNIDDSGSDCIVEGNLYGIQNVKTGSNWNVSKDLFSSGTVTTGSSSTIQGNLYGKRDISLGSGTHIGGNIQGKQLVTLNSNAYTDKNLYGQSNVTLESSAKVTGDLLSSGNVTLKSSAKVIQNLYSSQNIFLESSAKANGGIQGEGTVSLGSSAGTEGSIFARGGISIGSSGSVLGDMVSYGDIELKSSNATVHGDVFGLGSNKSIYVRSDGIVKGTTVSHGSLSSEWHATFGNDVYGKTVSLGGGNAVSGNIHYVQPPCSYPRDFPANKIKQIEESEFPQAPDFPSFPSFPGFPEPSALFNILTTPPFPGIPQVTPEQYQEESTKITQENINLSNLSSGVYYVDNSVSNVNVSGAYTGVITIVSKGKITVTGNITTEDHQANGLMLLSFKEIYFNWNITAGDALFFCVPYNGSNGQITTSSSCKLQGGVIAGNFTLGSSSELICDDSISQKFGIGSSGISSVVVNHWSESTN</sequence>
<organism evidence="2 3">
    <name type="scientific">Formimonas warabiya</name>
    <dbReference type="NCBI Taxonomy" id="1761012"/>
    <lineage>
        <taxon>Bacteria</taxon>
        <taxon>Bacillati</taxon>
        <taxon>Bacillota</taxon>
        <taxon>Clostridia</taxon>
        <taxon>Eubacteriales</taxon>
        <taxon>Peptococcaceae</taxon>
        <taxon>Candidatus Formimonas</taxon>
    </lineage>
</organism>
<gene>
    <name evidence="2" type="ORF">DCMF_03605</name>
</gene>
<dbReference type="RefSeq" id="WP_148133170.1">
    <property type="nucleotide sequence ID" value="NZ_CP017634.1"/>
</dbReference>
<accession>A0A3G1KNG6</accession>
<reference evidence="2 3" key="1">
    <citation type="submission" date="2016-10" db="EMBL/GenBank/DDBJ databases">
        <title>Complete Genome Sequence of Peptococcaceae strain DCMF.</title>
        <authorList>
            <person name="Edwards R.J."/>
            <person name="Holland S.I."/>
            <person name="Deshpande N.P."/>
            <person name="Wong Y.K."/>
            <person name="Ertan H."/>
            <person name="Manefield M."/>
            <person name="Russell T.L."/>
            <person name="Lee M.J."/>
        </authorList>
    </citation>
    <scope>NUCLEOTIDE SEQUENCE [LARGE SCALE GENOMIC DNA]</scope>
    <source>
        <strain evidence="2 3">DCMF</strain>
    </source>
</reference>
<evidence type="ECO:0000256" key="1">
    <source>
        <dbReference type="SAM" id="Phobius"/>
    </source>
</evidence>
<name>A0A3G1KNG6_FORW1</name>
<keyword evidence="3" id="KW-1185">Reference proteome</keyword>
<keyword evidence="1" id="KW-0812">Transmembrane</keyword>
<feature type="transmembrane region" description="Helical" evidence="1">
    <location>
        <begin position="6"/>
        <end position="26"/>
    </location>
</feature>
<proteinExistence type="predicted"/>